<evidence type="ECO:0000256" key="11">
    <source>
        <dbReference type="SAM" id="MobiDB-lite"/>
    </source>
</evidence>
<dbReference type="SMART" id="SM00164">
    <property type="entry name" value="TBC"/>
    <property type="match status" value="1"/>
</dbReference>
<organism evidence="13 14">
    <name type="scientific">Aromia moschata</name>
    <dbReference type="NCBI Taxonomy" id="1265417"/>
    <lineage>
        <taxon>Eukaryota</taxon>
        <taxon>Metazoa</taxon>
        <taxon>Ecdysozoa</taxon>
        <taxon>Arthropoda</taxon>
        <taxon>Hexapoda</taxon>
        <taxon>Insecta</taxon>
        <taxon>Pterygota</taxon>
        <taxon>Neoptera</taxon>
        <taxon>Endopterygota</taxon>
        <taxon>Coleoptera</taxon>
        <taxon>Polyphaga</taxon>
        <taxon>Cucujiformia</taxon>
        <taxon>Chrysomeloidea</taxon>
        <taxon>Cerambycidae</taxon>
        <taxon>Cerambycinae</taxon>
        <taxon>Callichromatini</taxon>
        <taxon>Aromia</taxon>
    </lineage>
</organism>
<reference evidence="13" key="1">
    <citation type="journal article" date="2023" name="Insect Mol. Biol.">
        <title>Genome sequencing provides insights into the evolution of gene families encoding plant cell wall-degrading enzymes in longhorned beetles.</title>
        <authorList>
            <person name="Shin N.R."/>
            <person name="Okamura Y."/>
            <person name="Kirsch R."/>
            <person name="Pauchet Y."/>
        </authorList>
    </citation>
    <scope>NUCLEOTIDE SEQUENCE</scope>
    <source>
        <strain evidence="13">AMC_N1</strain>
    </source>
</reference>
<feature type="compositionally biased region" description="Polar residues" evidence="11">
    <location>
        <begin position="511"/>
        <end position="522"/>
    </location>
</feature>
<feature type="compositionally biased region" description="Polar residues" evidence="11">
    <location>
        <begin position="485"/>
        <end position="494"/>
    </location>
</feature>
<evidence type="ECO:0000256" key="8">
    <source>
        <dbReference type="ARBA" id="ARBA00059926"/>
    </source>
</evidence>
<keyword evidence="5" id="KW-0007">Acetylation</keyword>
<dbReference type="FunFam" id="1.10.10.750:FF:000001">
    <property type="entry name" value="TBC1 domain family member 10A"/>
    <property type="match status" value="1"/>
</dbReference>
<keyword evidence="3" id="KW-0343">GTPase activation</keyword>
<accession>A0AAV8Y562</accession>
<dbReference type="GO" id="GO:0005794">
    <property type="term" value="C:Golgi apparatus"/>
    <property type="evidence" value="ECO:0007669"/>
    <property type="project" value="UniProtKB-SubCell"/>
</dbReference>
<comment type="subcellular location">
    <subcellularLocation>
        <location evidence="1">Cytoplasmic vesicle</location>
    </subcellularLocation>
    <subcellularLocation>
        <location evidence="2">Golgi apparatus</location>
    </subcellularLocation>
</comment>
<comment type="subunit">
    <text evidence="9">Interacts with EPS8.</text>
</comment>
<evidence type="ECO:0000256" key="6">
    <source>
        <dbReference type="ARBA" id="ARBA00023034"/>
    </source>
</evidence>
<evidence type="ECO:0000256" key="3">
    <source>
        <dbReference type="ARBA" id="ARBA00022468"/>
    </source>
</evidence>
<evidence type="ECO:0000313" key="13">
    <source>
        <dbReference type="EMBL" id="KAJ8945925.1"/>
    </source>
</evidence>
<sequence>MNEEDLLKRSAEEREKIFKRYEQGREGAQIDPWEDPGFEVYHTTDRYGFIHDKRLPSSVDPQEAKKLQIEVERQKKWLKMLKSWDSSSAKEKLHSRVYKGIPDSLRTDAWCKLLQVEKVKKENKGVYVEMMKLARKYSTDARQIDSDVNRQFREHLFYRERYSIKQQSLFNVLTAYAMYNSEVGYCQGMSGLAGVLLMYMNEEDAFWAVHVLLTDPKYAMHGLYKEGFPKLTRVLAHHDRILMKLLPKVKKHFDKHGLDAILYSLKWFFVCFIERVPFSLCLRVWDIYLLDGERVITAMAYTILKLHKRKLLKLNDMDSIVHYIQVKLYKDFLYDEDSVVRHLEHSMEELRKHKLDLPGPPNRDELPSRPFGAFKEPTFEQMVGIRKDTFTEKEKETNQIVALTSDVAREAAERDRECQLSVGDSVGLTGSKFSFDPSMDDASSLLDCEHTGSRRSLADTSVTSTADLSVFSTVTRSQAHENSLDTHSNVSDNSVGGGSSAGSGAAATGSLQRGVSSHSTPRATPRNPSPDVLRIYVPYSSPLDTPVASPPGNGDAAHPRAPCSFLEANKIRIRIDNDELPTPLVEHGRIRTFGMDSAVDLK</sequence>
<evidence type="ECO:0000259" key="12">
    <source>
        <dbReference type="PROSITE" id="PS50086"/>
    </source>
</evidence>
<dbReference type="FunFam" id="1.10.8.270:FF:000010">
    <property type="entry name" value="Putative USP6 N-terminal-like protein"/>
    <property type="match status" value="1"/>
</dbReference>
<comment type="caution">
    <text evidence="13">The sequence shown here is derived from an EMBL/GenBank/DDBJ whole genome shotgun (WGS) entry which is preliminary data.</text>
</comment>
<evidence type="ECO:0000256" key="4">
    <source>
        <dbReference type="ARBA" id="ARBA00022553"/>
    </source>
</evidence>
<dbReference type="PANTHER" id="PTHR47219:SF25">
    <property type="entry name" value="RAB-GAP TBC DOMAIN-CONTAINING PROTEIN"/>
    <property type="match status" value="1"/>
</dbReference>
<dbReference type="AlphaFoldDB" id="A0AAV8Y562"/>
<dbReference type="GO" id="GO:0005096">
    <property type="term" value="F:GTPase activator activity"/>
    <property type="evidence" value="ECO:0007669"/>
    <property type="project" value="UniProtKB-KW"/>
</dbReference>
<evidence type="ECO:0000256" key="1">
    <source>
        <dbReference type="ARBA" id="ARBA00004541"/>
    </source>
</evidence>
<dbReference type="GO" id="GO:0031267">
    <property type="term" value="F:small GTPase binding"/>
    <property type="evidence" value="ECO:0007669"/>
    <property type="project" value="TreeGrafter"/>
</dbReference>
<comment type="function">
    <text evidence="8">Acts as a GTPase-activating protein for RAB5A and RAB43. Involved in receptor trafficking. In complex with EPS8 inhibits internalization of EGFR. Involved in retrograde transport from the endocytic pathway to the Golgi apparatus. Involved in the transport of Shiga toxin from early and recycling endosomes to the trans-Golgi network. Required for structural integrity of the Golgi complex.</text>
</comment>
<evidence type="ECO:0000313" key="14">
    <source>
        <dbReference type="Proteomes" id="UP001162162"/>
    </source>
</evidence>
<dbReference type="Gene3D" id="1.10.10.750">
    <property type="entry name" value="Ypt/Rab-GAP domain of gyp1p, domain 1"/>
    <property type="match status" value="1"/>
</dbReference>
<dbReference type="FunFam" id="1.10.472.80:FF:000019">
    <property type="entry name" value="USP6 N-terminal like"/>
    <property type="match status" value="1"/>
</dbReference>
<dbReference type="EMBL" id="JAPWTK010000202">
    <property type="protein sequence ID" value="KAJ8945925.1"/>
    <property type="molecule type" value="Genomic_DNA"/>
</dbReference>
<dbReference type="InterPro" id="IPR000195">
    <property type="entry name" value="Rab-GAP-TBC_dom"/>
</dbReference>
<dbReference type="PROSITE" id="PS50086">
    <property type="entry name" value="TBC_RABGAP"/>
    <property type="match status" value="1"/>
</dbReference>
<dbReference type="SUPFAM" id="SSF47923">
    <property type="entry name" value="Ypt/Rab-GAP domain of gyp1p"/>
    <property type="match status" value="2"/>
</dbReference>
<keyword evidence="7" id="KW-0968">Cytoplasmic vesicle</keyword>
<evidence type="ECO:0000256" key="10">
    <source>
        <dbReference type="ARBA" id="ARBA00070172"/>
    </source>
</evidence>
<feature type="domain" description="Rab-GAP TBC" evidence="12">
    <location>
        <begin position="100"/>
        <end position="292"/>
    </location>
</feature>
<dbReference type="Proteomes" id="UP001162162">
    <property type="component" value="Unassembled WGS sequence"/>
</dbReference>
<dbReference type="Gene3D" id="1.10.8.270">
    <property type="entry name" value="putative rabgap domain of human tbc1 domain family member 14 like domains"/>
    <property type="match status" value="1"/>
</dbReference>
<dbReference type="InterPro" id="IPR035969">
    <property type="entry name" value="Rab-GAP_TBC_sf"/>
</dbReference>
<dbReference type="InterPro" id="IPR050302">
    <property type="entry name" value="Rab_GAP_TBC_domain"/>
</dbReference>
<evidence type="ECO:0000256" key="5">
    <source>
        <dbReference type="ARBA" id="ARBA00022990"/>
    </source>
</evidence>
<keyword evidence="14" id="KW-1185">Reference proteome</keyword>
<name>A0AAV8Y562_9CUCU</name>
<evidence type="ECO:0000256" key="7">
    <source>
        <dbReference type="ARBA" id="ARBA00023329"/>
    </source>
</evidence>
<dbReference type="Pfam" id="PF00566">
    <property type="entry name" value="RabGAP-TBC"/>
    <property type="match status" value="1"/>
</dbReference>
<dbReference type="GO" id="GO:0031410">
    <property type="term" value="C:cytoplasmic vesicle"/>
    <property type="evidence" value="ECO:0007669"/>
    <property type="project" value="UniProtKB-SubCell"/>
</dbReference>
<protein>
    <recommendedName>
        <fullName evidence="10">USP6 N-terminal-like protein</fullName>
    </recommendedName>
</protein>
<keyword evidence="6" id="KW-0333">Golgi apparatus</keyword>
<dbReference type="Gene3D" id="1.10.472.80">
    <property type="entry name" value="Ypt/Rab-GAP domain of gyp1p, domain 3"/>
    <property type="match status" value="1"/>
</dbReference>
<feature type="region of interest" description="Disordered" evidence="11">
    <location>
        <begin position="479"/>
        <end position="533"/>
    </location>
</feature>
<proteinExistence type="predicted"/>
<evidence type="ECO:0000256" key="9">
    <source>
        <dbReference type="ARBA" id="ARBA00064037"/>
    </source>
</evidence>
<keyword evidence="4" id="KW-0597">Phosphoprotein</keyword>
<dbReference type="PANTHER" id="PTHR47219">
    <property type="entry name" value="RAB GTPASE-ACTIVATING PROTEIN 1-LIKE"/>
    <property type="match status" value="1"/>
</dbReference>
<gene>
    <name evidence="13" type="ORF">NQ318_016753</name>
</gene>
<evidence type="ECO:0000256" key="2">
    <source>
        <dbReference type="ARBA" id="ARBA00004555"/>
    </source>
</evidence>